<organism evidence="2 3">
    <name type="scientific">Ancylostoma ceylanicum</name>
    <dbReference type="NCBI Taxonomy" id="53326"/>
    <lineage>
        <taxon>Eukaryota</taxon>
        <taxon>Metazoa</taxon>
        <taxon>Ecdysozoa</taxon>
        <taxon>Nematoda</taxon>
        <taxon>Chromadorea</taxon>
        <taxon>Rhabditida</taxon>
        <taxon>Rhabditina</taxon>
        <taxon>Rhabditomorpha</taxon>
        <taxon>Strongyloidea</taxon>
        <taxon>Ancylostomatidae</taxon>
        <taxon>Ancylostomatinae</taxon>
        <taxon>Ancylostoma</taxon>
    </lineage>
</organism>
<gene>
    <name evidence="2" type="primary">Acey_s0181.g854</name>
    <name evidence="2" type="ORF">Y032_0181g854</name>
</gene>
<comment type="caution">
    <text evidence="2">The sequence shown here is derived from an EMBL/GenBank/DDBJ whole genome shotgun (WGS) entry which is preliminary data.</text>
</comment>
<evidence type="ECO:0000256" key="1">
    <source>
        <dbReference type="SAM" id="MobiDB-lite"/>
    </source>
</evidence>
<dbReference type="Proteomes" id="UP000024635">
    <property type="component" value="Unassembled WGS sequence"/>
</dbReference>
<dbReference type="EMBL" id="JARK01001517">
    <property type="protein sequence ID" value="EYB93515.1"/>
    <property type="molecule type" value="Genomic_DNA"/>
</dbReference>
<evidence type="ECO:0000313" key="3">
    <source>
        <dbReference type="Proteomes" id="UP000024635"/>
    </source>
</evidence>
<dbReference type="AlphaFoldDB" id="A0A016SSK6"/>
<accession>A0A016SSK6</accession>
<evidence type="ECO:0000313" key="2">
    <source>
        <dbReference type="EMBL" id="EYB93515.1"/>
    </source>
</evidence>
<reference evidence="3" key="1">
    <citation type="journal article" date="2015" name="Nat. Genet.">
        <title>The genome and transcriptome of the zoonotic hookworm Ancylostoma ceylanicum identify infection-specific gene families.</title>
        <authorList>
            <person name="Schwarz E.M."/>
            <person name="Hu Y."/>
            <person name="Antoshechkin I."/>
            <person name="Miller M.M."/>
            <person name="Sternberg P.W."/>
            <person name="Aroian R.V."/>
        </authorList>
    </citation>
    <scope>NUCLEOTIDE SEQUENCE</scope>
    <source>
        <strain evidence="3">HY135</strain>
    </source>
</reference>
<feature type="region of interest" description="Disordered" evidence="1">
    <location>
        <begin position="108"/>
        <end position="131"/>
    </location>
</feature>
<feature type="compositionally biased region" description="Polar residues" evidence="1">
    <location>
        <begin position="114"/>
        <end position="123"/>
    </location>
</feature>
<keyword evidence="3" id="KW-1185">Reference proteome</keyword>
<sequence>MCLMILVFELRYGFRFGRDSVYDSTIDKIFADAENSRKNDTECTSNLSFNGVFGTGSRADVPSFLQTNSEIDGMNSSLSSLGCNLVVSPQASVNSSVASELTTPKMLGIPKKGQCSSGGNSRRTPSKMDAQNPYAEVFSRSSSLQRYTGRSSGVKLGHTISSKCIVPRLQSKSPTTSG</sequence>
<proteinExistence type="predicted"/>
<dbReference type="OrthoDB" id="5864543at2759"/>
<name>A0A016SSK6_9BILA</name>
<protein>
    <submittedName>
        <fullName evidence="2">Uncharacterized protein</fullName>
    </submittedName>
</protein>